<accession>A0AAV2RMC4</accession>
<gene>
    <name evidence="8" type="ORF">MNOR_LOCUS27065</name>
</gene>
<reference evidence="8 9" key="1">
    <citation type="submission" date="2024-05" db="EMBL/GenBank/DDBJ databases">
        <authorList>
            <person name="Wallberg A."/>
        </authorList>
    </citation>
    <scope>NUCLEOTIDE SEQUENCE [LARGE SCALE GENOMIC DNA]</scope>
</reference>
<dbReference type="SMART" id="SM00382">
    <property type="entry name" value="AAA"/>
    <property type="match status" value="1"/>
</dbReference>
<keyword evidence="3" id="KW-0235">DNA replication</keyword>
<dbReference type="CDD" id="cd00009">
    <property type="entry name" value="AAA"/>
    <property type="match status" value="1"/>
</dbReference>
<protein>
    <recommendedName>
        <fullName evidence="10">Cell division control protein</fullName>
    </recommendedName>
</protein>
<dbReference type="SUPFAM" id="SSF46785">
    <property type="entry name" value="Winged helix' DNA-binding domain"/>
    <property type="match status" value="1"/>
</dbReference>
<dbReference type="SUPFAM" id="SSF52540">
    <property type="entry name" value="P-loop containing nucleoside triphosphate hydrolases"/>
    <property type="match status" value="1"/>
</dbReference>
<sequence length="727" mass="80772">MPATRTQTPLDFPIRKTRTSKIKNKDVDVTESPKRSTKKTVENITKEEVCPSPRRSRRNSEMVDELEVTAATRRSRRTDTPTKSQKQNEIKNVLSESPSKRRVPADNSENTDPNIMSSPSKKNKSQKKIENITNDVLKSISSKDLNKKNESKFKSPDRSFKSPERNNKHFGLSPPRISPRQRSVTPDKCKGQVKHFGISPPRIVPVKSSGTPLKNGDYLAQVAASFNFTSPRKSLNSSPRKSPLKRLLLDSPRKSPLRLNQSPVRRSPRKEDSSPLKFTSPSVLISKLNLNSPNGRSPGQVLFKPDVSAYRAVRQSLATGTPTAMVGREKQIEEMTTFLKTHIEGGKSGSMYISGAPGTGKTASLTSIVSQMEVRVKQVFVNCMTLRSSNAIYAKILTELGVTVYSTERDNLKAIEKAITTSKSQVLIILDEIDQLDSKNQEVLYTIFEWPALVGSKLVLVGIANALDLTDRVLPRLLARPNFKPQLLNFPPYTKGEIIKIINKRIEDAGLGDVKVIRPAAVMLLASKVASVAGDVRKALDVCRRAVELCEAKARQQSRLKPAANAGSPRKSPRKHVDSPNPHADIKPVEVSQVMAIFNQVYGNKVVAAVTQAPQSFPLPQKILICTLLLMLKHGKSKDITLGKFLEVYSRVCKKRNVPTMDQTDFLNICILLEARGMLQVKKGKEIRQSKISLRLNSMEAEETLGDKNLLLTIINDRESLGKLCQK</sequence>
<evidence type="ECO:0000256" key="1">
    <source>
        <dbReference type="ARBA" id="ARBA00006184"/>
    </source>
</evidence>
<dbReference type="InterPro" id="IPR027417">
    <property type="entry name" value="P-loop_NTPase"/>
</dbReference>
<dbReference type="GO" id="GO:0003688">
    <property type="term" value="F:DNA replication origin binding"/>
    <property type="evidence" value="ECO:0007669"/>
    <property type="project" value="TreeGrafter"/>
</dbReference>
<dbReference type="EMBL" id="CAXKWB010027911">
    <property type="protein sequence ID" value="CAL4132786.1"/>
    <property type="molecule type" value="Genomic_DNA"/>
</dbReference>
<feature type="compositionally biased region" description="Polar residues" evidence="5">
    <location>
        <begin position="107"/>
        <end position="116"/>
    </location>
</feature>
<evidence type="ECO:0000256" key="5">
    <source>
        <dbReference type="SAM" id="MobiDB-lite"/>
    </source>
</evidence>
<dbReference type="Gene3D" id="3.40.50.300">
    <property type="entry name" value="P-loop containing nucleotide triphosphate hydrolases"/>
    <property type="match status" value="1"/>
</dbReference>
<evidence type="ECO:0000256" key="2">
    <source>
        <dbReference type="ARBA" id="ARBA00022618"/>
    </source>
</evidence>
<dbReference type="InterPro" id="IPR054425">
    <property type="entry name" value="Cdc6_ORC1-like_ATPase_lid"/>
</dbReference>
<dbReference type="AlphaFoldDB" id="A0AAV2RMC4"/>
<proteinExistence type="inferred from homology"/>
<evidence type="ECO:0008006" key="10">
    <source>
        <dbReference type="Google" id="ProtNLM"/>
    </source>
</evidence>
<dbReference type="GO" id="GO:0051301">
    <property type="term" value="P:cell division"/>
    <property type="evidence" value="ECO:0007669"/>
    <property type="project" value="UniProtKB-KW"/>
</dbReference>
<evidence type="ECO:0000259" key="7">
    <source>
        <dbReference type="SMART" id="SM01074"/>
    </source>
</evidence>
<dbReference type="CDD" id="cd08768">
    <property type="entry name" value="Cdc6_C"/>
    <property type="match status" value="1"/>
</dbReference>
<keyword evidence="4" id="KW-0131">Cell cycle</keyword>
<feature type="region of interest" description="Disordered" evidence="5">
    <location>
        <begin position="1"/>
        <end position="212"/>
    </location>
</feature>
<dbReference type="Proteomes" id="UP001497623">
    <property type="component" value="Unassembled WGS sequence"/>
</dbReference>
<dbReference type="FunFam" id="3.40.50.300:FF:000547">
    <property type="entry name" value="Cell division control protein"/>
    <property type="match status" value="1"/>
</dbReference>
<feature type="compositionally biased region" description="Basic and acidic residues" evidence="5">
    <location>
        <begin position="144"/>
        <end position="167"/>
    </location>
</feature>
<feature type="compositionally biased region" description="Polar residues" evidence="5">
    <location>
        <begin position="131"/>
        <end position="143"/>
    </location>
</feature>
<evidence type="ECO:0000259" key="6">
    <source>
        <dbReference type="SMART" id="SM00382"/>
    </source>
</evidence>
<evidence type="ECO:0000256" key="4">
    <source>
        <dbReference type="ARBA" id="ARBA00023306"/>
    </source>
</evidence>
<feature type="non-terminal residue" evidence="8">
    <location>
        <position position="727"/>
    </location>
</feature>
<feature type="compositionally biased region" description="Polar residues" evidence="5">
    <location>
        <begin position="230"/>
        <end position="240"/>
    </location>
</feature>
<name>A0AAV2RMC4_MEGNR</name>
<dbReference type="InterPro" id="IPR036390">
    <property type="entry name" value="WH_DNA-bd_sf"/>
</dbReference>
<dbReference type="Gene3D" id="1.10.8.60">
    <property type="match status" value="1"/>
</dbReference>
<evidence type="ECO:0000313" key="9">
    <source>
        <dbReference type="Proteomes" id="UP001497623"/>
    </source>
</evidence>
<keyword evidence="2" id="KW-0132">Cell division</keyword>
<dbReference type="Gene3D" id="1.10.10.10">
    <property type="entry name" value="Winged helix-like DNA-binding domain superfamily/Winged helix DNA-binding domain"/>
    <property type="match status" value="1"/>
</dbReference>
<dbReference type="InterPro" id="IPR050311">
    <property type="entry name" value="ORC1/CDC6"/>
</dbReference>
<feature type="domain" description="AAA+ ATPase" evidence="6">
    <location>
        <begin position="347"/>
        <end position="494"/>
    </location>
</feature>
<comment type="similarity">
    <text evidence="1">Belongs to the CDC6/cdc18 family.</text>
</comment>
<evidence type="ECO:0000256" key="3">
    <source>
        <dbReference type="ARBA" id="ARBA00022705"/>
    </source>
</evidence>
<dbReference type="Pfam" id="PF13401">
    <property type="entry name" value="AAA_22"/>
    <property type="match status" value="1"/>
</dbReference>
<dbReference type="InterPro" id="IPR015163">
    <property type="entry name" value="Cdc6_C"/>
</dbReference>
<comment type="caution">
    <text evidence="8">The sequence shown here is derived from an EMBL/GenBank/DDBJ whole genome shotgun (WGS) entry which is preliminary data.</text>
</comment>
<keyword evidence="9" id="KW-1185">Reference proteome</keyword>
<feature type="region of interest" description="Disordered" evidence="5">
    <location>
        <begin position="230"/>
        <end position="278"/>
    </location>
</feature>
<evidence type="ECO:0000313" key="8">
    <source>
        <dbReference type="EMBL" id="CAL4132786.1"/>
    </source>
</evidence>
<organism evidence="8 9">
    <name type="scientific">Meganyctiphanes norvegica</name>
    <name type="common">Northern krill</name>
    <name type="synonym">Thysanopoda norvegica</name>
    <dbReference type="NCBI Taxonomy" id="48144"/>
    <lineage>
        <taxon>Eukaryota</taxon>
        <taxon>Metazoa</taxon>
        <taxon>Ecdysozoa</taxon>
        <taxon>Arthropoda</taxon>
        <taxon>Crustacea</taxon>
        <taxon>Multicrustacea</taxon>
        <taxon>Malacostraca</taxon>
        <taxon>Eumalacostraca</taxon>
        <taxon>Eucarida</taxon>
        <taxon>Euphausiacea</taxon>
        <taxon>Euphausiidae</taxon>
        <taxon>Meganyctiphanes</taxon>
    </lineage>
</organism>
<feature type="compositionally biased region" description="Basic and acidic residues" evidence="5">
    <location>
        <begin position="23"/>
        <end position="49"/>
    </location>
</feature>
<dbReference type="SMART" id="SM01074">
    <property type="entry name" value="Cdc6_C"/>
    <property type="match status" value="1"/>
</dbReference>
<dbReference type="GO" id="GO:0005634">
    <property type="term" value="C:nucleus"/>
    <property type="evidence" value="ECO:0007669"/>
    <property type="project" value="UniProtKB-SubCell"/>
</dbReference>
<dbReference type="GO" id="GO:0033314">
    <property type="term" value="P:mitotic DNA replication checkpoint signaling"/>
    <property type="evidence" value="ECO:0007669"/>
    <property type="project" value="TreeGrafter"/>
</dbReference>
<dbReference type="GO" id="GO:0006270">
    <property type="term" value="P:DNA replication initiation"/>
    <property type="evidence" value="ECO:0007669"/>
    <property type="project" value="InterPro"/>
</dbReference>
<feature type="region of interest" description="Disordered" evidence="5">
    <location>
        <begin position="558"/>
        <end position="584"/>
    </location>
</feature>
<dbReference type="Pfam" id="PF22606">
    <property type="entry name" value="Cdc6-ORC-like_ATPase_lid"/>
    <property type="match status" value="1"/>
</dbReference>
<dbReference type="InterPro" id="IPR003593">
    <property type="entry name" value="AAA+_ATPase"/>
</dbReference>
<dbReference type="InterPro" id="IPR049945">
    <property type="entry name" value="AAA_22"/>
</dbReference>
<dbReference type="PANTHER" id="PTHR10763:SF26">
    <property type="entry name" value="CELL DIVISION CONTROL PROTEIN 6 HOMOLOG"/>
    <property type="match status" value="1"/>
</dbReference>
<dbReference type="InterPro" id="IPR036388">
    <property type="entry name" value="WH-like_DNA-bd_sf"/>
</dbReference>
<dbReference type="Pfam" id="PF09079">
    <property type="entry name" value="WHD_Cdc6"/>
    <property type="match status" value="1"/>
</dbReference>
<dbReference type="PANTHER" id="PTHR10763">
    <property type="entry name" value="CELL DIVISION CONTROL PROTEIN 6-RELATED"/>
    <property type="match status" value="1"/>
</dbReference>
<feature type="domain" description="Cdc6 C-terminal" evidence="7">
    <location>
        <begin position="625"/>
        <end position="705"/>
    </location>
</feature>
<dbReference type="GO" id="GO:0016887">
    <property type="term" value="F:ATP hydrolysis activity"/>
    <property type="evidence" value="ECO:0007669"/>
    <property type="project" value="InterPro"/>
</dbReference>